<comment type="similarity">
    <text evidence="1">Belongs to the NAD(P)-dependent epimerase/dehydratase family. Fucose synthase subfamily.</text>
</comment>
<dbReference type="AlphaFoldDB" id="A0A6C0C4W8"/>
<sequence>MNYIQTKIVITGGTGMVGRCIKDEITNDLDSNTIHYEFLSSKDVDLTNREAVLNYFKNKNYNYIIHLAANVGGLYKNMSQNTNMFSSNIKINENVLEACVKNNIRRGIFCLSSCIYPPKPSKFPMDENMIHEGPPHSSNEGYAYSKRMLEMQCRQYNKAYDTSFICVIPVNLYGPYDYFNLRDGHLLPMLMHRFHITKKYDEIIAYGTGKPLRQFLYAPDFAKIILKILHDMTIEGGNIICCNNDEFTIEEVVHTILNVMKIDKKKLKWLTDKADGCMKKTVSNKKLLSLYPEMKFTSFDDGISQTYKWFLKNYHSIRK</sequence>
<evidence type="ECO:0000256" key="1">
    <source>
        <dbReference type="ARBA" id="ARBA00005959"/>
    </source>
</evidence>
<evidence type="ECO:0000256" key="4">
    <source>
        <dbReference type="ARBA" id="ARBA00023235"/>
    </source>
</evidence>
<keyword evidence="3" id="KW-0560">Oxidoreductase</keyword>
<dbReference type="HAMAP" id="MF_00956">
    <property type="entry name" value="GDP_fucose_synth"/>
    <property type="match status" value="1"/>
</dbReference>
<dbReference type="GO" id="GO:0016853">
    <property type="term" value="F:isomerase activity"/>
    <property type="evidence" value="ECO:0007669"/>
    <property type="project" value="UniProtKB-KW"/>
</dbReference>
<evidence type="ECO:0000259" key="5">
    <source>
        <dbReference type="Pfam" id="PF01370"/>
    </source>
</evidence>
<dbReference type="InterPro" id="IPR028614">
    <property type="entry name" value="GDP_fucose/colitose_synth"/>
</dbReference>
<keyword evidence="4" id="KW-0413">Isomerase</keyword>
<dbReference type="Gene3D" id="3.40.50.720">
    <property type="entry name" value="NAD(P)-binding Rossmann-like Domain"/>
    <property type="match status" value="1"/>
</dbReference>
<reference evidence="6" key="1">
    <citation type="journal article" date="2020" name="Nature">
        <title>Giant virus diversity and host interactions through global metagenomics.</title>
        <authorList>
            <person name="Schulz F."/>
            <person name="Roux S."/>
            <person name="Paez-Espino D."/>
            <person name="Jungbluth S."/>
            <person name="Walsh D.A."/>
            <person name="Denef V.J."/>
            <person name="McMahon K.D."/>
            <person name="Konstantinidis K.T."/>
            <person name="Eloe-Fadrosh E.A."/>
            <person name="Kyrpides N.C."/>
            <person name="Woyke T."/>
        </authorList>
    </citation>
    <scope>NUCLEOTIDE SEQUENCE</scope>
    <source>
        <strain evidence="6">GVMAG-M-3300020185-18</strain>
    </source>
</reference>
<organism evidence="6">
    <name type="scientific">viral metagenome</name>
    <dbReference type="NCBI Taxonomy" id="1070528"/>
    <lineage>
        <taxon>unclassified sequences</taxon>
        <taxon>metagenomes</taxon>
        <taxon>organismal metagenomes</taxon>
    </lineage>
</organism>
<dbReference type="EMBL" id="MN739321">
    <property type="protein sequence ID" value="QHS98698.1"/>
    <property type="molecule type" value="Genomic_DNA"/>
</dbReference>
<dbReference type="PANTHER" id="PTHR43238">
    <property type="entry name" value="GDP-L-FUCOSE SYNTHASE"/>
    <property type="match status" value="1"/>
</dbReference>
<dbReference type="Gene3D" id="3.90.25.10">
    <property type="entry name" value="UDP-galactose 4-epimerase, domain 1"/>
    <property type="match status" value="1"/>
</dbReference>
<dbReference type="InterPro" id="IPR001509">
    <property type="entry name" value="Epimerase_deHydtase"/>
</dbReference>
<protein>
    <recommendedName>
        <fullName evidence="5">NAD-dependent epimerase/dehydratase domain-containing protein</fullName>
    </recommendedName>
</protein>
<dbReference type="GO" id="GO:0050577">
    <property type="term" value="F:GDP-L-fucose synthase activity"/>
    <property type="evidence" value="ECO:0007669"/>
    <property type="project" value="TreeGrafter"/>
</dbReference>
<keyword evidence="2" id="KW-0521">NADP</keyword>
<feature type="domain" description="NAD-dependent epimerase/dehydratase" evidence="5">
    <location>
        <begin position="8"/>
        <end position="231"/>
    </location>
</feature>
<dbReference type="Pfam" id="PF01370">
    <property type="entry name" value="Epimerase"/>
    <property type="match status" value="1"/>
</dbReference>
<name>A0A6C0C4W8_9ZZZZ</name>
<dbReference type="SUPFAM" id="SSF51735">
    <property type="entry name" value="NAD(P)-binding Rossmann-fold domains"/>
    <property type="match status" value="1"/>
</dbReference>
<dbReference type="PANTHER" id="PTHR43238:SF1">
    <property type="entry name" value="GDP-L-FUCOSE SYNTHASE"/>
    <property type="match status" value="1"/>
</dbReference>
<accession>A0A6C0C4W8</accession>
<proteinExistence type="inferred from homology"/>
<evidence type="ECO:0000256" key="3">
    <source>
        <dbReference type="ARBA" id="ARBA00023002"/>
    </source>
</evidence>
<dbReference type="InterPro" id="IPR036291">
    <property type="entry name" value="NAD(P)-bd_dom_sf"/>
</dbReference>
<evidence type="ECO:0000256" key="2">
    <source>
        <dbReference type="ARBA" id="ARBA00022857"/>
    </source>
</evidence>
<evidence type="ECO:0000313" key="6">
    <source>
        <dbReference type="EMBL" id="QHS98698.1"/>
    </source>
</evidence>